<evidence type="ECO:0000256" key="7">
    <source>
        <dbReference type="SAM" id="SignalP"/>
    </source>
</evidence>
<dbReference type="PROSITE" id="PS50847">
    <property type="entry name" value="GRAM_POS_ANCHORING"/>
    <property type="match status" value="1"/>
</dbReference>
<dbReference type="Pfam" id="PF24547">
    <property type="entry name" value="DUF7601"/>
    <property type="match status" value="6"/>
</dbReference>
<evidence type="ECO:0000256" key="6">
    <source>
        <dbReference type="SAM" id="Phobius"/>
    </source>
</evidence>
<reference evidence="9 10" key="1">
    <citation type="submission" date="2017-04" db="EMBL/GenBank/DDBJ databases">
        <authorList>
            <person name="Afonso C.L."/>
            <person name="Miller P.J."/>
            <person name="Scott M.A."/>
            <person name="Spackman E."/>
            <person name="Goraichik I."/>
            <person name="Dimitrov K.M."/>
            <person name="Suarez D.L."/>
            <person name="Swayne D.E."/>
        </authorList>
    </citation>
    <scope>NUCLEOTIDE SEQUENCE [LARGE SCALE GENOMIC DNA]</scope>
    <source>
        <strain evidence="9 10">DSM 12816</strain>
    </source>
</reference>
<dbReference type="Gene3D" id="2.60.40.1140">
    <property type="entry name" value="Collagen-binding surface protein Cna, B-type domain"/>
    <property type="match status" value="6"/>
</dbReference>
<evidence type="ECO:0000313" key="9">
    <source>
        <dbReference type="EMBL" id="SMC72049.1"/>
    </source>
</evidence>
<evidence type="ECO:0000256" key="1">
    <source>
        <dbReference type="ARBA" id="ARBA00022512"/>
    </source>
</evidence>
<dbReference type="RefSeq" id="WP_084234853.1">
    <property type="nucleotide sequence ID" value="NZ_FWXW01000005.1"/>
</dbReference>
<keyword evidence="6" id="KW-1133">Transmembrane helix</keyword>
<dbReference type="InterPro" id="IPR055382">
    <property type="entry name" value="DUF7601"/>
</dbReference>
<evidence type="ECO:0000256" key="5">
    <source>
        <dbReference type="SAM" id="MobiDB-lite"/>
    </source>
</evidence>
<organism evidence="9 10">
    <name type="scientific">Papillibacter cinnamivorans DSM 12816</name>
    <dbReference type="NCBI Taxonomy" id="1122930"/>
    <lineage>
        <taxon>Bacteria</taxon>
        <taxon>Bacillati</taxon>
        <taxon>Bacillota</taxon>
        <taxon>Clostridia</taxon>
        <taxon>Eubacteriales</taxon>
        <taxon>Oscillospiraceae</taxon>
        <taxon>Papillibacter</taxon>
    </lineage>
</organism>
<dbReference type="Proteomes" id="UP000192790">
    <property type="component" value="Unassembled WGS sequence"/>
</dbReference>
<protein>
    <submittedName>
        <fullName evidence="9">LPXTG-motif cell wall anchor domain-containing protein</fullName>
    </submittedName>
</protein>
<keyword evidence="10" id="KW-1185">Reference proteome</keyword>
<feature type="compositionally biased region" description="Pro residues" evidence="5">
    <location>
        <begin position="892"/>
        <end position="903"/>
    </location>
</feature>
<name>A0A1W2BGI8_9FIRM</name>
<feature type="chain" id="PRO_5038895153" evidence="7">
    <location>
        <begin position="23"/>
        <end position="961"/>
    </location>
</feature>
<accession>A0A1W2BGI8</accession>
<feature type="transmembrane region" description="Helical" evidence="6">
    <location>
        <begin position="934"/>
        <end position="953"/>
    </location>
</feature>
<evidence type="ECO:0000256" key="2">
    <source>
        <dbReference type="ARBA" id="ARBA00022525"/>
    </source>
</evidence>
<dbReference type="AlphaFoldDB" id="A0A1W2BGI8"/>
<evidence type="ECO:0000256" key="3">
    <source>
        <dbReference type="ARBA" id="ARBA00022729"/>
    </source>
</evidence>
<feature type="domain" description="Gram-positive cocci surface proteins LPxTG" evidence="8">
    <location>
        <begin position="925"/>
        <end position="961"/>
    </location>
</feature>
<evidence type="ECO:0000256" key="4">
    <source>
        <dbReference type="ARBA" id="ARBA00023088"/>
    </source>
</evidence>
<dbReference type="EMBL" id="FWXW01000005">
    <property type="protein sequence ID" value="SMC72049.1"/>
    <property type="molecule type" value="Genomic_DNA"/>
</dbReference>
<keyword evidence="1" id="KW-0134">Cell wall</keyword>
<keyword evidence="6" id="KW-0812">Transmembrane</keyword>
<evidence type="ECO:0000259" key="8">
    <source>
        <dbReference type="PROSITE" id="PS50847"/>
    </source>
</evidence>
<feature type="signal peptide" evidence="7">
    <location>
        <begin position="1"/>
        <end position="22"/>
    </location>
</feature>
<keyword evidence="4" id="KW-0572">Peptidoglycan-anchor</keyword>
<proteinExistence type="predicted"/>
<keyword evidence="2" id="KW-0964">Secreted</keyword>
<sequence>MKKKLKSYLALLLTALMLSAYLGGVATAVVAPYTSAGTGVGDPSTGTHSLEFANIVLFKQATRAFVWVSGAITDSDATIKARIRASDDSVKNYLDGEIFIIRADSFSGATYMPGDSQYEFTVTINQTPTTEFPKGSYTIGGKDVSHVGLYMPMVPTGSLTVTKTVNASEGTTVPAGGYRITVTFTGTVTGITNDQSFSETSPGSGVYEFYLAGGTSVKFSSIPLGTMYTVDESVTGTGWSKVSIADNSTVNAGTVTALNLSPTVTVTNAYTVVPPPTPGTLTVTKTVNASEGTTVPAGGYQITVTFPGTVTGITNDKGFTETTTGSGVYEFYLAGGASVIFSNIPQGTAYKVEESVTDAGWSMTGISSNSSGSITAENLNPVVTITNLYDPQQPSKGTLTVTKAVNTSETTVPAGGYLITVTFPETVEGITNNKGLTVKTVDSVAMPGVYEFYLAKDESVTFSNIPQGTTYTVEESVTGTGWSKVSIIDNSTSHTGSIAADNLNPTVTVTNAYTVVPPPPVYGLTVNKVVNTNAATVPAGGYLIKVTFTGTGLKDITNDKSFTETAEGSGVYEFYLAGGASVIFSNIPADTAYVVSESVTGAGWGTPAFSSNYQGAVTAITQHPVVVVTNTYTVIPPTPGTLTVSKTVAGTTSLWNGSPFVFRVTFDKGMNTDYSYESNSNVLNLGYTDDADESGVTFTFSLSNGEWIEFYNIQAGTAYTVTETNAQGAAGTSTSGDPTSGTFTALQGDGIYYVADKTVAFTNTYTSNPPPPPGYYDLTVAKAIEGTGASTADTFSFSVTLANYYGVSYAVNEGTPVAVTSGTTSLTLRGGDAVVFQNILEGTGFSATETDSKDYTLSIAASAGVTVAGANASGYMNGDKEVTFTNTKEITTPPPSSPPPAPSPSTGVLGATDDKSGVAGDTDTLPKTDGISTASALAILGMMMTGTGAVLGFKKKKENDE</sequence>
<evidence type="ECO:0000313" key="10">
    <source>
        <dbReference type="Proteomes" id="UP000192790"/>
    </source>
</evidence>
<dbReference type="OrthoDB" id="2060401at2"/>
<dbReference type="NCBIfam" id="TIGR01167">
    <property type="entry name" value="LPXTG_anchor"/>
    <property type="match status" value="1"/>
</dbReference>
<feature type="region of interest" description="Disordered" evidence="5">
    <location>
        <begin position="887"/>
        <end position="930"/>
    </location>
</feature>
<gene>
    <name evidence="9" type="ORF">SAMN02745168_2184</name>
</gene>
<keyword evidence="6" id="KW-0472">Membrane</keyword>
<dbReference type="Pfam" id="PF00746">
    <property type="entry name" value="Gram_pos_anchor"/>
    <property type="match status" value="1"/>
</dbReference>
<keyword evidence="3 7" id="KW-0732">Signal</keyword>
<dbReference type="InterPro" id="IPR019931">
    <property type="entry name" value="LPXTG_anchor"/>
</dbReference>